<name>A0AAJ1U3Z1_9RHOB</name>
<feature type="domain" description="LptD C-terminal" evidence="2">
    <location>
        <begin position="302"/>
        <end position="671"/>
    </location>
</feature>
<feature type="chain" id="PRO_5042302194" description="LPS-assembly protein LptD" evidence="1">
    <location>
        <begin position="37"/>
        <end position="745"/>
    </location>
</feature>
<accession>A0AAJ1U3Z1</accession>
<evidence type="ECO:0000313" key="4">
    <source>
        <dbReference type="Proteomes" id="UP001227162"/>
    </source>
</evidence>
<keyword evidence="4" id="KW-1185">Reference proteome</keyword>
<proteinExistence type="inferred from homology"/>
<dbReference type="GO" id="GO:0009279">
    <property type="term" value="C:cell outer membrane"/>
    <property type="evidence" value="ECO:0007669"/>
    <property type="project" value="UniProtKB-SubCell"/>
</dbReference>
<keyword evidence="1" id="KW-0732">Signal</keyword>
<dbReference type="InterPro" id="IPR007543">
    <property type="entry name" value="LptD_C"/>
</dbReference>
<evidence type="ECO:0000313" key="3">
    <source>
        <dbReference type="EMBL" id="MDQ2093220.1"/>
    </source>
</evidence>
<reference evidence="3" key="1">
    <citation type="submission" date="2022-07" db="EMBL/GenBank/DDBJ databases">
        <authorList>
            <person name="Otstavnykh N."/>
            <person name="Isaeva M."/>
            <person name="Bystritskaya E."/>
        </authorList>
    </citation>
    <scope>NUCLEOTIDE SEQUENCE</scope>
    <source>
        <strain evidence="3">10Alg 79</strain>
    </source>
</reference>
<reference evidence="3" key="2">
    <citation type="submission" date="2023-04" db="EMBL/GenBank/DDBJ databases">
        <title>'Rhodoalgimonas zhirmunskyi' gen. nov., isolated from a red alga.</title>
        <authorList>
            <person name="Nedashkovskaya O.I."/>
            <person name="Otstavnykh N.Y."/>
            <person name="Bystritskaya E.P."/>
            <person name="Balabanova L.A."/>
            <person name="Isaeva M.P."/>
        </authorList>
    </citation>
    <scope>NUCLEOTIDE SEQUENCE</scope>
    <source>
        <strain evidence="3">10Alg 79</strain>
    </source>
</reference>
<organism evidence="3 4">
    <name type="scientific">Rhodalgimonas zhirmunskyi</name>
    <dbReference type="NCBI Taxonomy" id="2964767"/>
    <lineage>
        <taxon>Bacteria</taxon>
        <taxon>Pseudomonadati</taxon>
        <taxon>Pseudomonadota</taxon>
        <taxon>Alphaproteobacteria</taxon>
        <taxon>Rhodobacterales</taxon>
        <taxon>Roseobacteraceae</taxon>
        <taxon>Rhodalgimonas</taxon>
    </lineage>
</organism>
<dbReference type="AlphaFoldDB" id="A0AAJ1U3Z1"/>
<comment type="caution">
    <text evidence="1">Lacks conserved residue(s) required for the propagation of feature annotation.</text>
</comment>
<dbReference type="PANTHER" id="PTHR30189">
    <property type="entry name" value="LPS-ASSEMBLY PROTEIN"/>
    <property type="match status" value="1"/>
</dbReference>
<gene>
    <name evidence="1 3" type="primary">lptD</name>
    <name evidence="3" type="ORF">NOI20_03780</name>
</gene>
<comment type="subcellular location">
    <subcellularLocation>
        <location evidence="1">Cell outer membrane</location>
    </subcellularLocation>
</comment>
<dbReference type="InterPro" id="IPR050218">
    <property type="entry name" value="LptD"/>
</dbReference>
<dbReference type="GO" id="GO:1990351">
    <property type="term" value="C:transporter complex"/>
    <property type="evidence" value="ECO:0007669"/>
    <property type="project" value="TreeGrafter"/>
</dbReference>
<keyword evidence="1" id="KW-0998">Cell outer membrane</keyword>
<dbReference type="InterPro" id="IPR020889">
    <property type="entry name" value="LipoPS_assembly_LptD"/>
</dbReference>
<feature type="signal peptide" evidence="1">
    <location>
        <begin position="1"/>
        <end position="36"/>
    </location>
</feature>
<evidence type="ECO:0000259" key="2">
    <source>
        <dbReference type="Pfam" id="PF04453"/>
    </source>
</evidence>
<keyword evidence="1" id="KW-0472">Membrane</keyword>
<evidence type="ECO:0000256" key="1">
    <source>
        <dbReference type="HAMAP-Rule" id="MF_01411"/>
    </source>
</evidence>
<comment type="subunit">
    <text evidence="1">Component of the lipopolysaccharide transport and assembly complex.</text>
</comment>
<dbReference type="PANTHER" id="PTHR30189:SF1">
    <property type="entry name" value="LPS-ASSEMBLY PROTEIN LPTD"/>
    <property type="match status" value="1"/>
</dbReference>
<dbReference type="Proteomes" id="UP001227162">
    <property type="component" value="Unassembled WGS sequence"/>
</dbReference>
<dbReference type="Pfam" id="PF04453">
    <property type="entry name" value="LptD"/>
    <property type="match status" value="1"/>
</dbReference>
<dbReference type="EMBL" id="JANFFA010000001">
    <property type="protein sequence ID" value="MDQ2093220.1"/>
    <property type="molecule type" value="Genomic_DNA"/>
</dbReference>
<comment type="caution">
    <text evidence="3">The sequence shown here is derived from an EMBL/GenBank/DDBJ whole genome shotgun (WGS) entry which is preliminary data.</text>
</comment>
<comment type="similarity">
    <text evidence="1">Belongs to the LptD family.</text>
</comment>
<comment type="function">
    <text evidence="1">Involved in the assembly of lipopolysaccharide (LPS) at the surface of the outer membrane.</text>
</comment>
<dbReference type="GO" id="GO:0043165">
    <property type="term" value="P:Gram-negative-bacterium-type cell outer membrane assembly"/>
    <property type="evidence" value="ECO:0007669"/>
    <property type="project" value="UniProtKB-UniRule"/>
</dbReference>
<dbReference type="HAMAP" id="MF_01411">
    <property type="entry name" value="LPS_assembly_LptD"/>
    <property type="match status" value="1"/>
</dbReference>
<protein>
    <recommendedName>
        <fullName evidence="1">LPS-assembly protein LptD</fullName>
    </recommendedName>
</protein>
<sequence length="745" mass="82588" precursor="true">MRPFRIMPRLALGKALSSGSAAGILAVALLAPQTAAGQTANTTPLPASATADAAQDQPAILVADQVFLEGKTRLVAEGQVEALQGDVRIRASRIAYDRETDRLTITGPITILQGDDTIILADAAEMDEGYRNGLLTGARMVLQQQVQLAAHRIDRVDGRYSQLYKAAVTSCQVCNAESPPLWQIRARRLIHDQQERQLYFEDAQLRVMDMPIFYLPRLRLPDPTLDRATGFLIPTIKGNSELGTGPRIPYFIKLGDSRDLTVAPFLTKNTRTLELAYRQAFRNGKIEFEGAVSSDSLTTYDHRAYLFGEGSFNLPRDFKLEFSLQTATDKTYLEDYSFSDEDLLESGVTISRTKRDSYFGVGLKHYQSLRVPDDNSTIPSIIGDIEYERRYFPRALGGELRFSTGLHSHYRYSDLDYDSADTDTITDGRDVTRIDAEVLWLRNWTLPSGILAGVEAGFAADQFYTADDSSLPASDAGITPMAAVTLRWPWMKITSNGATHVIEPVVQLGWSGGSNLNVANDESTRVEFDEGNLLSLSRFTAPDRRERGWRAAYGLNWTRLADDWQHSLTLGQIVREDSDTNFSTTSGLRGTTSDLLVAGQIKTKSGLSLTARTLFDSDFSLAKTEARGVWQSSRFGLGASYVWLGPDTQEDRTSTVSEWSVDGLYRISRHWIGSASVSYDVAAQQASEASMDLTYRNECVEVELSVSRRYTSSTILTPSTDFSVTVGLRGFNAETTDASYRRRCN</sequence>
<dbReference type="GO" id="GO:0015920">
    <property type="term" value="P:lipopolysaccharide transport"/>
    <property type="evidence" value="ECO:0007669"/>
    <property type="project" value="InterPro"/>
</dbReference>